<dbReference type="PANTHER" id="PTHR48220:SF1">
    <property type="entry name" value="VACUOLAR PROTEIN SORTING-ASSOCIATED PROTEIN 62-RELATED"/>
    <property type="match status" value="1"/>
</dbReference>
<dbReference type="GO" id="GO:0000329">
    <property type="term" value="C:fungal-type vacuole membrane"/>
    <property type="evidence" value="ECO:0007669"/>
    <property type="project" value="TreeGrafter"/>
</dbReference>
<protein>
    <recommendedName>
        <fullName evidence="4">Vacuolar protein sorting-associated protein 62</fullName>
    </recommendedName>
</protein>
<dbReference type="PANTHER" id="PTHR48220">
    <property type="match status" value="1"/>
</dbReference>
<dbReference type="AlphaFoldDB" id="A0A4S9A4H9"/>
<dbReference type="Proteomes" id="UP000308802">
    <property type="component" value="Unassembled WGS sequence"/>
</dbReference>
<evidence type="ECO:0000313" key="2">
    <source>
        <dbReference type="EMBL" id="THW73966.1"/>
    </source>
</evidence>
<sequence length="361" mass="39238">MSWPTTIMSLSFASVTLALVSIAPAFAAPAGNLLKRAAIPSYALTYAPYTYLQSGEGWFPSDIATHVKHMSVENDFKNVSTSVTLQTLNDFDSSTYLTSYDNVENNPAWLTSTFGKPDSKGYSAAPATIIAVEKNGFVDVFYFYFYSYNHGSLVLGSRVDNHVGDWEHSMIRFSTAGVPQNVYYSAHSSGTAYTYSAVQKVGVRPVVYSAAGSHANYATAGTQKIYPIVGNIVTDTTDAGSYWDVAQNYRGYYYDTASKTFTSAGGVGVGGTEQTAEGVNWLSWLGMWGDEQYPDSDKRQSCALGVSVIDKQSPCEAPLLTRDQIDDLCHYQSGPTGPLDKNLGRTAVCQKEDNCTIKTKL</sequence>
<dbReference type="Pfam" id="PF06101">
    <property type="entry name" value="Vps62"/>
    <property type="match status" value="1"/>
</dbReference>
<dbReference type="InterPro" id="IPR009291">
    <property type="entry name" value="Vps62"/>
</dbReference>
<gene>
    <name evidence="2" type="ORF">D6D19_05208</name>
</gene>
<dbReference type="InterPro" id="IPR053102">
    <property type="entry name" value="VPS_Associated"/>
</dbReference>
<reference evidence="2 3" key="1">
    <citation type="submission" date="2018-10" db="EMBL/GenBank/DDBJ databases">
        <title>Fifty Aureobasidium pullulans genomes reveal a recombining polyextremotolerant generalist.</title>
        <authorList>
            <person name="Gostincar C."/>
            <person name="Turk M."/>
            <person name="Zajc J."/>
            <person name="Gunde-Cimerman N."/>
        </authorList>
    </citation>
    <scope>NUCLEOTIDE SEQUENCE [LARGE SCALE GENOMIC DNA]</scope>
    <source>
        <strain evidence="2 3">EXF-10659</strain>
    </source>
</reference>
<organism evidence="2 3">
    <name type="scientific">Aureobasidium pullulans</name>
    <name type="common">Black yeast</name>
    <name type="synonym">Pullularia pullulans</name>
    <dbReference type="NCBI Taxonomy" id="5580"/>
    <lineage>
        <taxon>Eukaryota</taxon>
        <taxon>Fungi</taxon>
        <taxon>Dikarya</taxon>
        <taxon>Ascomycota</taxon>
        <taxon>Pezizomycotina</taxon>
        <taxon>Dothideomycetes</taxon>
        <taxon>Dothideomycetidae</taxon>
        <taxon>Dothideales</taxon>
        <taxon>Saccotheciaceae</taxon>
        <taxon>Aureobasidium</taxon>
    </lineage>
</organism>
<dbReference type="GO" id="GO:0006623">
    <property type="term" value="P:protein targeting to vacuole"/>
    <property type="evidence" value="ECO:0007669"/>
    <property type="project" value="TreeGrafter"/>
</dbReference>
<proteinExistence type="predicted"/>
<comment type="caution">
    <text evidence="2">The sequence shown here is derived from an EMBL/GenBank/DDBJ whole genome shotgun (WGS) entry which is preliminary data.</text>
</comment>
<feature type="chain" id="PRO_5020834051" description="Vacuolar protein sorting-associated protein 62" evidence="1">
    <location>
        <begin position="19"/>
        <end position="361"/>
    </location>
</feature>
<name>A0A4S9A4H9_AURPU</name>
<feature type="signal peptide" evidence="1">
    <location>
        <begin position="1"/>
        <end position="18"/>
    </location>
</feature>
<accession>A0A4S9A4H9</accession>
<dbReference type="EMBL" id="QZAO01000150">
    <property type="protein sequence ID" value="THW73966.1"/>
    <property type="molecule type" value="Genomic_DNA"/>
</dbReference>
<keyword evidence="1" id="KW-0732">Signal</keyword>
<evidence type="ECO:0000256" key="1">
    <source>
        <dbReference type="SAM" id="SignalP"/>
    </source>
</evidence>
<evidence type="ECO:0008006" key="4">
    <source>
        <dbReference type="Google" id="ProtNLM"/>
    </source>
</evidence>
<evidence type="ECO:0000313" key="3">
    <source>
        <dbReference type="Proteomes" id="UP000308802"/>
    </source>
</evidence>